<organism evidence="1 2">
    <name type="scientific">Trichonephila clavata</name>
    <name type="common">Joro spider</name>
    <name type="synonym">Nephila clavata</name>
    <dbReference type="NCBI Taxonomy" id="2740835"/>
    <lineage>
        <taxon>Eukaryota</taxon>
        <taxon>Metazoa</taxon>
        <taxon>Ecdysozoa</taxon>
        <taxon>Arthropoda</taxon>
        <taxon>Chelicerata</taxon>
        <taxon>Arachnida</taxon>
        <taxon>Araneae</taxon>
        <taxon>Araneomorphae</taxon>
        <taxon>Entelegynae</taxon>
        <taxon>Araneoidea</taxon>
        <taxon>Nephilidae</taxon>
        <taxon>Trichonephila</taxon>
    </lineage>
</organism>
<dbReference type="AlphaFoldDB" id="A0A8X6GQ99"/>
<sequence>MKWLIKRKVLHFYQTAYRAQHSTVDQLFYLVQSIIDGFQERPQRKAAVYQLPFTLQPYPLIFLRPLTEFGDKNSLKFCIP</sequence>
<dbReference type="OrthoDB" id="6432556at2759"/>
<evidence type="ECO:0000313" key="2">
    <source>
        <dbReference type="Proteomes" id="UP000887116"/>
    </source>
</evidence>
<evidence type="ECO:0000313" key="1">
    <source>
        <dbReference type="EMBL" id="GFQ87328.1"/>
    </source>
</evidence>
<name>A0A8X6GQ99_TRICU</name>
<dbReference type="EMBL" id="BMAO01033145">
    <property type="protein sequence ID" value="GFQ87328.1"/>
    <property type="molecule type" value="Genomic_DNA"/>
</dbReference>
<accession>A0A8X6GQ99</accession>
<keyword evidence="2" id="KW-1185">Reference proteome</keyword>
<comment type="caution">
    <text evidence="1">The sequence shown here is derived from an EMBL/GenBank/DDBJ whole genome shotgun (WGS) entry which is preliminary data.</text>
</comment>
<protein>
    <submittedName>
        <fullName evidence="1">Uncharacterized protein</fullName>
    </submittedName>
</protein>
<gene>
    <name evidence="1" type="ORF">TNCT_494851</name>
</gene>
<reference evidence="1" key="1">
    <citation type="submission" date="2020-07" db="EMBL/GenBank/DDBJ databases">
        <title>Multicomponent nature underlies the extraordinary mechanical properties of spider dragline silk.</title>
        <authorList>
            <person name="Kono N."/>
            <person name="Nakamura H."/>
            <person name="Mori M."/>
            <person name="Yoshida Y."/>
            <person name="Ohtoshi R."/>
            <person name="Malay A.D."/>
            <person name="Moran D.A.P."/>
            <person name="Tomita M."/>
            <person name="Numata K."/>
            <person name="Arakawa K."/>
        </authorList>
    </citation>
    <scope>NUCLEOTIDE SEQUENCE</scope>
</reference>
<dbReference type="Proteomes" id="UP000887116">
    <property type="component" value="Unassembled WGS sequence"/>
</dbReference>
<proteinExistence type="predicted"/>